<dbReference type="Proteomes" id="UP001597120">
    <property type="component" value="Unassembled WGS sequence"/>
</dbReference>
<dbReference type="EMBL" id="JBHTIU010000010">
    <property type="protein sequence ID" value="MFD0868223.1"/>
    <property type="molecule type" value="Genomic_DNA"/>
</dbReference>
<keyword evidence="5 7" id="KW-0472">Membrane</keyword>
<protein>
    <submittedName>
        <fullName evidence="10">ABC transporter permease</fullName>
    </submittedName>
</protein>
<evidence type="ECO:0000256" key="6">
    <source>
        <dbReference type="ARBA" id="ARBA00038076"/>
    </source>
</evidence>
<comment type="caution">
    <text evidence="10">The sequence shown here is derived from an EMBL/GenBank/DDBJ whole genome shotgun (WGS) entry which is preliminary data.</text>
</comment>
<dbReference type="RefSeq" id="WP_379286113.1">
    <property type="nucleotide sequence ID" value="NZ_JBHTIU010000010.1"/>
</dbReference>
<feature type="domain" description="MacB-like periplasmic core" evidence="9">
    <location>
        <begin position="21"/>
        <end position="290"/>
    </location>
</feature>
<proteinExistence type="inferred from homology"/>
<feature type="transmembrane region" description="Helical" evidence="7">
    <location>
        <begin position="314"/>
        <end position="340"/>
    </location>
</feature>
<evidence type="ECO:0000256" key="5">
    <source>
        <dbReference type="ARBA" id="ARBA00023136"/>
    </source>
</evidence>
<evidence type="ECO:0000256" key="1">
    <source>
        <dbReference type="ARBA" id="ARBA00004651"/>
    </source>
</evidence>
<evidence type="ECO:0000256" key="3">
    <source>
        <dbReference type="ARBA" id="ARBA00022692"/>
    </source>
</evidence>
<evidence type="ECO:0000313" key="10">
    <source>
        <dbReference type="EMBL" id="MFD0868223.1"/>
    </source>
</evidence>
<evidence type="ECO:0000259" key="9">
    <source>
        <dbReference type="Pfam" id="PF12704"/>
    </source>
</evidence>
<feature type="transmembrane region" description="Helical" evidence="7">
    <location>
        <begin position="20"/>
        <end position="42"/>
    </location>
</feature>
<keyword evidence="3 7" id="KW-0812">Transmembrane</keyword>
<dbReference type="InterPro" id="IPR025857">
    <property type="entry name" value="MacB_PCD"/>
</dbReference>
<dbReference type="Pfam" id="PF02687">
    <property type="entry name" value="FtsX"/>
    <property type="match status" value="1"/>
</dbReference>
<dbReference type="InterPro" id="IPR050250">
    <property type="entry name" value="Macrolide_Exporter_MacB"/>
</dbReference>
<reference evidence="11" key="1">
    <citation type="journal article" date="2019" name="Int. J. Syst. Evol. Microbiol.">
        <title>The Global Catalogue of Microorganisms (GCM) 10K type strain sequencing project: providing services to taxonomists for standard genome sequencing and annotation.</title>
        <authorList>
            <consortium name="The Broad Institute Genomics Platform"/>
            <consortium name="The Broad Institute Genome Sequencing Center for Infectious Disease"/>
            <person name="Wu L."/>
            <person name="Ma J."/>
        </authorList>
    </citation>
    <scope>NUCLEOTIDE SEQUENCE [LARGE SCALE GENOMIC DNA]</scope>
    <source>
        <strain evidence="11">CCUG 57263</strain>
    </source>
</reference>
<dbReference type="PANTHER" id="PTHR30572:SF4">
    <property type="entry name" value="ABC TRANSPORTER PERMEASE YTRF"/>
    <property type="match status" value="1"/>
</dbReference>
<comment type="subcellular location">
    <subcellularLocation>
        <location evidence="1">Cell membrane</location>
        <topology evidence="1">Multi-pass membrane protein</topology>
    </subcellularLocation>
</comment>
<dbReference type="Pfam" id="PF12704">
    <property type="entry name" value="MacB_PCD"/>
    <property type="match status" value="1"/>
</dbReference>
<dbReference type="InterPro" id="IPR003838">
    <property type="entry name" value="ABC3_permease_C"/>
</dbReference>
<evidence type="ECO:0000256" key="2">
    <source>
        <dbReference type="ARBA" id="ARBA00022475"/>
    </source>
</evidence>
<sequence length="447" mass="50400">MRWTDYLRLGWDQLKRRLVVTLLCVIGIAIGSSSIIVALAFGESVTQFSEQRIGFYLKTDEIQIYPGQDSSDSAENKDSRSTSGAYDISKQKIEIIRSLPNVISIAPFNRLQYFNFTADSTKKGSAELIATDLTAMKDFGFELQQGAYQDLNNAIILSYGATVNLYDERTAAIRRTQSQRISSSREEEPLIPYPLYQKTILLEFADVQTDGTLQTVSFPVRVIGILKKPEGMPDSMVRYDRTAYISLELGERIQEAMQKSRSANRFVEKSIKAKVDSVEHVRQTEEWIRKLKLNTQSNLQRQESMQQEFVIVRLVFGGIGLFILFVASISIIVAMTMSTYQRRRQIGIMKVLGSNLRQIRNMFIVESTLLGLLGGIAGIVLSYWVIWLINIVVQKFSEGSSSEELLFISFWILPVGLFFAVLTGVLSGIFPAIKASRTDALTAIKRE</sequence>
<feature type="domain" description="ABC3 transporter permease C-terminal" evidence="8">
    <location>
        <begin position="319"/>
        <end position="439"/>
    </location>
</feature>
<keyword evidence="4 7" id="KW-1133">Transmembrane helix</keyword>
<organism evidence="10 11">
    <name type="scientific">Paenibacillus residui</name>
    <dbReference type="NCBI Taxonomy" id="629724"/>
    <lineage>
        <taxon>Bacteria</taxon>
        <taxon>Bacillati</taxon>
        <taxon>Bacillota</taxon>
        <taxon>Bacilli</taxon>
        <taxon>Bacillales</taxon>
        <taxon>Paenibacillaceae</taxon>
        <taxon>Paenibacillus</taxon>
    </lineage>
</organism>
<evidence type="ECO:0000313" key="11">
    <source>
        <dbReference type="Proteomes" id="UP001597120"/>
    </source>
</evidence>
<feature type="transmembrane region" description="Helical" evidence="7">
    <location>
        <begin position="361"/>
        <end position="386"/>
    </location>
</feature>
<evidence type="ECO:0000259" key="8">
    <source>
        <dbReference type="Pfam" id="PF02687"/>
    </source>
</evidence>
<feature type="transmembrane region" description="Helical" evidence="7">
    <location>
        <begin position="406"/>
        <end position="430"/>
    </location>
</feature>
<evidence type="ECO:0000256" key="4">
    <source>
        <dbReference type="ARBA" id="ARBA00022989"/>
    </source>
</evidence>
<dbReference type="PANTHER" id="PTHR30572">
    <property type="entry name" value="MEMBRANE COMPONENT OF TRANSPORTER-RELATED"/>
    <property type="match status" value="1"/>
</dbReference>
<comment type="similarity">
    <text evidence="6">Belongs to the ABC-4 integral membrane protein family.</text>
</comment>
<gene>
    <name evidence="10" type="ORF">ACFQ03_03610</name>
</gene>
<accession>A0ABW3D4C2</accession>
<name>A0ABW3D4C2_9BACL</name>
<keyword evidence="2" id="KW-1003">Cell membrane</keyword>
<evidence type="ECO:0000256" key="7">
    <source>
        <dbReference type="SAM" id="Phobius"/>
    </source>
</evidence>
<keyword evidence="11" id="KW-1185">Reference proteome</keyword>